<evidence type="ECO:0000259" key="6">
    <source>
        <dbReference type="PROSITE" id="PS51471"/>
    </source>
</evidence>
<name>A0A3M7QQN2_BRAPC</name>
<dbReference type="EMBL" id="REGN01005332">
    <property type="protein sequence ID" value="RNA13777.1"/>
    <property type="molecule type" value="Genomic_DNA"/>
</dbReference>
<evidence type="ECO:0000256" key="3">
    <source>
        <dbReference type="ARBA" id="ARBA00022964"/>
    </source>
</evidence>
<dbReference type="GO" id="GO:0005737">
    <property type="term" value="C:cytoplasm"/>
    <property type="evidence" value="ECO:0007669"/>
    <property type="project" value="TreeGrafter"/>
</dbReference>
<accession>A0A3M7QQN2</accession>
<dbReference type="AlphaFoldDB" id="A0A3M7QQN2"/>
<evidence type="ECO:0000256" key="4">
    <source>
        <dbReference type="ARBA" id="ARBA00023002"/>
    </source>
</evidence>
<dbReference type="Gene3D" id="2.60.120.620">
    <property type="entry name" value="q2cbj1_9rhob like domain"/>
    <property type="match status" value="1"/>
</dbReference>
<keyword evidence="8" id="KW-1185">Reference proteome</keyword>
<evidence type="ECO:0000256" key="5">
    <source>
        <dbReference type="ARBA" id="ARBA00023004"/>
    </source>
</evidence>
<dbReference type="PANTHER" id="PTHR12117:SF0">
    <property type="entry name" value="PROLYL 3-HYDROXYLASE OGFOD1"/>
    <property type="match status" value="1"/>
</dbReference>
<keyword evidence="2" id="KW-0479">Metal-binding</keyword>
<dbReference type="SMART" id="SM00702">
    <property type="entry name" value="P4Hc"/>
    <property type="match status" value="1"/>
</dbReference>
<proteinExistence type="predicted"/>
<dbReference type="GO" id="GO:0031418">
    <property type="term" value="F:L-ascorbic acid binding"/>
    <property type="evidence" value="ECO:0007669"/>
    <property type="project" value="InterPro"/>
</dbReference>
<protein>
    <submittedName>
        <fullName evidence="7">Prolyl 3-hydroxylase OGFOD1</fullName>
    </submittedName>
</protein>
<keyword evidence="3" id="KW-0223">Dioxygenase</keyword>
<evidence type="ECO:0000256" key="1">
    <source>
        <dbReference type="ARBA" id="ARBA00001961"/>
    </source>
</evidence>
<dbReference type="InterPro" id="IPR006620">
    <property type="entry name" value="Pro_4_hyd_alph"/>
</dbReference>
<dbReference type="Pfam" id="PF13661">
    <property type="entry name" value="2OG-FeII_Oxy_4"/>
    <property type="match status" value="1"/>
</dbReference>
<dbReference type="OrthoDB" id="430522at2759"/>
<evidence type="ECO:0000313" key="7">
    <source>
        <dbReference type="EMBL" id="RNA13777.1"/>
    </source>
</evidence>
<dbReference type="GO" id="GO:0005506">
    <property type="term" value="F:iron ion binding"/>
    <property type="evidence" value="ECO:0007669"/>
    <property type="project" value="InterPro"/>
</dbReference>
<dbReference type="GO" id="GO:0006449">
    <property type="term" value="P:regulation of translational termination"/>
    <property type="evidence" value="ECO:0007669"/>
    <property type="project" value="TreeGrafter"/>
</dbReference>
<feature type="domain" description="Fe2OG dioxygenase" evidence="6">
    <location>
        <begin position="121"/>
        <end position="230"/>
    </location>
</feature>
<dbReference type="STRING" id="10195.A0A3M7QQN2"/>
<dbReference type="Proteomes" id="UP000276133">
    <property type="component" value="Unassembled WGS sequence"/>
</dbReference>
<evidence type="ECO:0000313" key="8">
    <source>
        <dbReference type="Proteomes" id="UP000276133"/>
    </source>
</evidence>
<organism evidence="7 8">
    <name type="scientific">Brachionus plicatilis</name>
    <name type="common">Marine rotifer</name>
    <name type="synonym">Brachionus muelleri</name>
    <dbReference type="NCBI Taxonomy" id="10195"/>
    <lineage>
        <taxon>Eukaryota</taxon>
        <taxon>Metazoa</taxon>
        <taxon>Spiralia</taxon>
        <taxon>Gnathifera</taxon>
        <taxon>Rotifera</taxon>
        <taxon>Eurotatoria</taxon>
        <taxon>Monogononta</taxon>
        <taxon>Pseudotrocha</taxon>
        <taxon>Ploima</taxon>
        <taxon>Brachionidae</taxon>
        <taxon>Brachionus</taxon>
    </lineage>
</organism>
<dbReference type="InterPro" id="IPR039558">
    <property type="entry name" value="TPA1/OFD1_N"/>
</dbReference>
<keyword evidence="5" id="KW-0408">Iron</keyword>
<comment type="cofactor">
    <cofactor evidence="1">
        <name>L-ascorbate</name>
        <dbReference type="ChEBI" id="CHEBI:38290"/>
    </cofactor>
</comment>
<comment type="caution">
    <text evidence="7">The sequence shown here is derived from an EMBL/GenBank/DDBJ whole genome shotgun (WGS) entry which is preliminary data.</text>
</comment>
<sequence>MPESINLLREFDDTIINKLQESYAKKTKIDDLKGITISHEPFTHCVIQNLVSDPSFVSELNSEIQSKLKYHKKNNDLYQFHQTQDLGKNKSKYLSKFRDQFLYGQFLEFLKKITNINLSSTKIDVTSSKYEFSDYLLCHDDNINQDQHGRRIAFIYYLVPEDWCEDGSDGGNLDLFRVNEHFEPVQIVKSLIPRRNSLAFFEVSDSSFHQVAEILSKNKTRLSINGWFHGPVNPKAKKKTEILSGLNSYESVEPDIFFEWITERYLKPINQTGIQMKFSSSSEIKLDKIFHFNISVNKQIHILYD</sequence>
<gene>
    <name evidence="7" type="ORF">BpHYR1_018823</name>
</gene>
<dbReference type="GO" id="GO:0031543">
    <property type="term" value="F:peptidyl-proline dioxygenase activity"/>
    <property type="evidence" value="ECO:0007669"/>
    <property type="project" value="TreeGrafter"/>
</dbReference>
<keyword evidence="4" id="KW-0560">Oxidoreductase</keyword>
<evidence type="ECO:0000256" key="2">
    <source>
        <dbReference type="ARBA" id="ARBA00022723"/>
    </source>
</evidence>
<dbReference type="InterPro" id="IPR005123">
    <property type="entry name" value="Oxoglu/Fe-dep_dioxygenase_dom"/>
</dbReference>
<dbReference type="PROSITE" id="PS51471">
    <property type="entry name" value="FE2OG_OXY"/>
    <property type="match status" value="1"/>
</dbReference>
<dbReference type="InterPro" id="IPR051842">
    <property type="entry name" value="uS12_prolyl_hydroxylase"/>
</dbReference>
<reference evidence="7 8" key="1">
    <citation type="journal article" date="2018" name="Sci. Rep.">
        <title>Genomic signatures of local adaptation to the degree of environmental predictability in rotifers.</title>
        <authorList>
            <person name="Franch-Gras L."/>
            <person name="Hahn C."/>
            <person name="Garcia-Roger E.M."/>
            <person name="Carmona M.J."/>
            <person name="Serra M."/>
            <person name="Gomez A."/>
        </authorList>
    </citation>
    <scope>NUCLEOTIDE SEQUENCE [LARGE SCALE GENOMIC DNA]</scope>
    <source>
        <strain evidence="7">HYR1</strain>
    </source>
</reference>
<dbReference type="PANTHER" id="PTHR12117">
    <property type="entry name" value="HISTONE ACETYLTRANSFERASE COMPLEX"/>
    <property type="match status" value="1"/>
</dbReference>